<dbReference type="EMBL" id="BLTE01000010">
    <property type="protein sequence ID" value="GFK94478.1"/>
    <property type="molecule type" value="Genomic_DNA"/>
</dbReference>
<evidence type="ECO:0000313" key="2">
    <source>
        <dbReference type="Proteomes" id="UP000494245"/>
    </source>
</evidence>
<proteinExistence type="predicted"/>
<sequence length="77" mass="8536">MSLPAKSSKQWQDVVTGKKAYELKFLAAKILLGRLTRSLSENPSPDNVKAGIDQLYDVYAKNSHIPSVQDDLKTIFG</sequence>
<gene>
    <name evidence="1" type="ORF">NNJEOMEG_02323</name>
</gene>
<dbReference type="AlphaFoldDB" id="A0A6V8LVZ1"/>
<reference evidence="1 2" key="1">
    <citation type="submission" date="2020-04" db="EMBL/GenBank/DDBJ databases">
        <authorList>
            <consortium name="Desulfovibrio sp. FSS-1 genome sequencing consortium"/>
            <person name="Shimoshige H."/>
            <person name="Kobayashi H."/>
            <person name="Maekawa T."/>
        </authorList>
    </citation>
    <scope>NUCLEOTIDE SEQUENCE [LARGE SCALE GENOMIC DNA]</scope>
    <source>
        <strain evidence="1 2">SIID29052-01</strain>
    </source>
</reference>
<protein>
    <submittedName>
        <fullName evidence="1">Uncharacterized protein</fullName>
    </submittedName>
</protein>
<accession>A0A6V8LVZ1</accession>
<keyword evidence="2" id="KW-1185">Reference proteome</keyword>
<reference evidence="1 2" key="2">
    <citation type="submission" date="2020-05" db="EMBL/GenBank/DDBJ databases">
        <title>Draft genome sequence of Desulfovibrio sp. strainFSS-1.</title>
        <authorList>
            <person name="Shimoshige H."/>
            <person name="Kobayashi H."/>
            <person name="Maekawa T."/>
        </authorList>
    </citation>
    <scope>NUCLEOTIDE SEQUENCE [LARGE SCALE GENOMIC DNA]</scope>
    <source>
        <strain evidence="1 2">SIID29052-01</strain>
    </source>
</reference>
<evidence type="ECO:0000313" key="1">
    <source>
        <dbReference type="EMBL" id="GFK94478.1"/>
    </source>
</evidence>
<dbReference type="Proteomes" id="UP000494245">
    <property type="component" value="Unassembled WGS sequence"/>
</dbReference>
<name>A0A6V8LVZ1_9BACT</name>
<dbReference type="RefSeq" id="WP_173084598.1">
    <property type="nucleotide sequence ID" value="NZ_BLTE01000010.1"/>
</dbReference>
<organism evidence="1 2">
    <name type="scientific">Fundidesulfovibrio magnetotacticus</name>
    <dbReference type="NCBI Taxonomy" id="2730080"/>
    <lineage>
        <taxon>Bacteria</taxon>
        <taxon>Pseudomonadati</taxon>
        <taxon>Thermodesulfobacteriota</taxon>
        <taxon>Desulfovibrionia</taxon>
        <taxon>Desulfovibrionales</taxon>
        <taxon>Desulfovibrionaceae</taxon>
        <taxon>Fundidesulfovibrio</taxon>
    </lineage>
</organism>
<comment type="caution">
    <text evidence="1">The sequence shown here is derived from an EMBL/GenBank/DDBJ whole genome shotgun (WGS) entry which is preliminary data.</text>
</comment>